<dbReference type="Proteomes" id="UP001341840">
    <property type="component" value="Unassembled WGS sequence"/>
</dbReference>
<dbReference type="EMBL" id="JASCZI010032174">
    <property type="protein sequence ID" value="MED6127962.1"/>
    <property type="molecule type" value="Genomic_DNA"/>
</dbReference>
<evidence type="ECO:0000256" key="1">
    <source>
        <dbReference type="SAM" id="MobiDB-lite"/>
    </source>
</evidence>
<feature type="compositionally biased region" description="Basic and acidic residues" evidence="1">
    <location>
        <begin position="39"/>
        <end position="49"/>
    </location>
</feature>
<feature type="non-terminal residue" evidence="2">
    <location>
        <position position="1"/>
    </location>
</feature>
<keyword evidence="3" id="KW-1185">Reference proteome</keyword>
<feature type="region of interest" description="Disordered" evidence="1">
    <location>
        <begin position="1"/>
        <end position="56"/>
    </location>
</feature>
<evidence type="ECO:0000313" key="2">
    <source>
        <dbReference type="EMBL" id="MED6127962.1"/>
    </source>
</evidence>
<comment type="caution">
    <text evidence="2">The sequence shown here is derived from an EMBL/GenBank/DDBJ whole genome shotgun (WGS) entry which is preliminary data.</text>
</comment>
<name>A0ABU6RVF2_9FABA</name>
<accession>A0ABU6RVF2</accession>
<evidence type="ECO:0000313" key="3">
    <source>
        <dbReference type="Proteomes" id="UP001341840"/>
    </source>
</evidence>
<sequence>PKLMGNHQGSSLQVCESTKKRFDQETSETKLGSKWKNTPRKEESTKRGLGEQGSSHVCTSKLTLEHKASRLAHSQTWLKCDAHKVPKLQTSHPGAS</sequence>
<gene>
    <name evidence="2" type="ORF">PIB30_093113</name>
</gene>
<organism evidence="2 3">
    <name type="scientific">Stylosanthes scabra</name>
    <dbReference type="NCBI Taxonomy" id="79078"/>
    <lineage>
        <taxon>Eukaryota</taxon>
        <taxon>Viridiplantae</taxon>
        <taxon>Streptophyta</taxon>
        <taxon>Embryophyta</taxon>
        <taxon>Tracheophyta</taxon>
        <taxon>Spermatophyta</taxon>
        <taxon>Magnoliopsida</taxon>
        <taxon>eudicotyledons</taxon>
        <taxon>Gunneridae</taxon>
        <taxon>Pentapetalae</taxon>
        <taxon>rosids</taxon>
        <taxon>fabids</taxon>
        <taxon>Fabales</taxon>
        <taxon>Fabaceae</taxon>
        <taxon>Papilionoideae</taxon>
        <taxon>50 kb inversion clade</taxon>
        <taxon>dalbergioids sensu lato</taxon>
        <taxon>Dalbergieae</taxon>
        <taxon>Pterocarpus clade</taxon>
        <taxon>Stylosanthes</taxon>
    </lineage>
</organism>
<feature type="compositionally biased region" description="Basic and acidic residues" evidence="1">
    <location>
        <begin position="17"/>
        <end position="28"/>
    </location>
</feature>
<reference evidence="2 3" key="1">
    <citation type="journal article" date="2023" name="Plants (Basel)">
        <title>Bridging the Gap: Combining Genomics and Transcriptomics Approaches to Understand Stylosanthes scabra, an Orphan Legume from the Brazilian Caatinga.</title>
        <authorList>
            <person name="Ferreira-Neto J.R.C."/>
            <person name="da Silva M.D."/>
            <person name="Binneck E."/>
            <person name="de Melo N.F."/>
            <person name="da Silva R.H."/>
            <person name="de Melo A.L.T.M."/>
            <person name="Pandolfi V."/>
            <person name="Bustamante F.O."/>
            <person name="Brasileiro-Vidal A.C."/>
            <person name="Benko-Iseppon A.M."/>
        </authorList>
    </citation>
    <scope>NUCLEOTIDE SEQUENCE [LARGE SCALE GENOMIC DNA]</scope>
    <source>
        <tissue evidence="2">Leaves</tissue>
    </source>
</reference>
<protein>
    <submittedName>
        <fullName evidence="2">Uncharacterized protein</fullName>
    </submittedName>
</protein>
<proteinExistence type="predicted"/>
<feature type="compositionally biased region" description="Polar residues" evidence="1">
    <location>
        <begin position="7"/>
        <end position="16"/>
    </location>
</feature>